<feature type="signal peptide" evidence="1">
    <location>
        <begin position="1"/>
        <end position="20"/>
    </location>
</feature>
<evidence type="ECO:0000256" key="1">
    <source>
        <dbReference type="SAM" id="SignalP"/>
    </source>
</evidence>
<accession>A0A2W7QS03</accession>
<dbReference type="OrthoDB" id="828161at2"/>
<keyword evidence="3" id="KW-1185">Reference proteome</keyword>
<keyword evidence="1" id="KW-0732">Signal</keyword>
<feature type="chain" id="PRO_5016046904" evidence="1">
    <location>
        <begin position="21"/>
        <end position="84"/>
    </location>
</feature>
<dbReference type="Proteomes" id="UP000248882">
    <property type="component" value="Unassembled WGS sequence"/>
</dbReference>
<comment type="caution">
    <text evidence="2">The sequence shown here is derived from an EMBL/GenBank/DDBJ whole genome shotgun (WGS) entry which is preliminary data.</text>
</comment>
<evidence type="ECO:0000313" key="2">
    <source>
        <dbReference type="EMBL" id="PZX51378.1"/>
    </source>
</evidence>
<protein>
    <submittedName>
        <fullName evidence="2">Uncharacterized protein</fullName>
    </submittedName>
</protein>
<dbReference type="AlphaFoldDB" id="A0A2W7QS03"/>
<sequence>MNTVLRIYLVLIFAGSALNAGSENESINSGFPLEASNFATNPSYPQHLIGIADCMNAAIRLENSSTKKLANHSTEEAAFVERSK</sequence>
<dbReference type="EMBL" id="QKZT01000009">
    <property type="protein sequence ID" value="PZX51378.1"/>
    <property type="molecule type" value="Genomic_DNA"/>
</dbReference>
<dbReference type="RefSeq" id="WP_111319518.1">
    <property type="nucleotide sequence ID" value="NZ_QKZT01000009.1"/>
</dbReference>
<proteinExistence type="predicted"/>
<organism evidence="2 3">
    <name type="scientific">Algoriphagus chordae</name>
    <dbReference type="NCBI Taxonomy" id="237019"/>
    <lineage>
        <taxon>Bacteria</taxon>
        <taxon>Pseudomonadati</taxon>
        <taxon>Bacteroidota</taxon>
        <taxon>Cytophagia</taxon>
        <taxon>Cytophagales</taxon>
        <taxon>Cyclobacteriaceae</taxon>
        <taxon>Algoriphagus</taxon>
    </lineage>
</organism>
<reference evidence="2 3" key="1">
    <citation type="submission" date="2018-06" db="EMBL/GenBank/DDBJ databases">
        <title>Genomic Encyclopedia of Archaeal and Bacterial Type Strains, Phase II (KMG-II): from individual species to whole genera.</title>
        <authorList>
            <person name="Goeker M."/>
        </authorList>
    </citation>
    <scope>NUCLEOTIDE SEQUENCE [LARGE SCALE GENOMIC DNA]</scope>
    <source>
        <strain evidence="2 3">DSM 19830</strain>
    </source>
</reference>
<gene>
    <name evidence="2" type="ORF">LV85_02322</name>
</gene>
<evidence type="ECO:0000313" key="3">
    <source>
        <dbReference type="Proteomes" id="UP000248882"/>
    </source>
</evidence>
<name>A0A2W7QS03_9BACT</name>